<dbReference type="SUPFAM" id="SSF48498">
    <property type="entry name" value="Tetracyclin repressor-like, C-terminal domain"/>
    <property type="match status" value="1"/>
</dbReference>
<sequence length="226" mass="23979">MSNETSPAADNRRTAQREALLDAASEMLMLGGPDAISLRKLATKVGTSTMAVYTAFGGKEGLITALFEEAFDRLAATELAVPRNPEPLLWLADLARAYRSFALKNPSYYALMISATLPVPASLRHSNQAEGEPPARSITRHPSYQTLLDAVEACVADGSLPSDIEAEILADALWAAVHGLSSLELAGFHISAEAAEKRFNVTAGAVLRGLLTPAGLKKLDGFTRGS</sequence>
<proteinExistence type="predicted"/>
<dbReference type="GO" id="GO:0000976">
    <property type="term" value="F:transcription cis-regulatory region binding"/>
    <property type="evidence" value="ECO:0007669"/>
    <property type="project" value="TreeGrafter"/>
</dbReference>
<evidence type="ECO:0000259" key="5">
    <source>
        <dbReference type="PROSITE" id="PS50977"/>
    </source>
</evidence>
<dbReference type="RefSeq" id="WP_012111575.1">
    <property type="nucleotide sequence ID" value="NC_009719.1"/>
</dbReference>
<dbReference type="PANTHER" id="PTHR30055">
    <property type="entry name" value="HTH-TYPE TRANSCRIPTIONAL REGULATOR RUTR"/>
    <property type="match status" value="1"/>
</dbReference>
<name>A7HWI0_PARL1</name>
<dbReference type="EMBL" id="CP000774">
    <property type="protein sequence ID" value="ABS64263.1"/>
    <property type="molecule type" value="Genomic_DNA"/>
</dbReference>
<dbReference type="PANTHER" id="PTHR30055:SF234">
    <property type="entry name" value="HTH-TYPE TRANSCRIPTIONAL REGULATOR BETI"/>
    <property type="match status" value="1"/>
</dbReference>
<dbReference type="InterPro" id="IPR025996">
    <property type="entry name" value="MT1864/Rv1816-like_C"/>
</dbReference>
<dbReference type="STRING" id="402881.Plav_2655"/>
<dbReference type="InterPro" id="IPR050109">
    <property type="entry name" value="HTH-type_TetR-like_transc_reg"/>
</dbReference>
<feature type="DNA-binding region" description="H-T-H motif" evidence="4">
    <location>
        <begin position="37"/>
        <end position="56"/>
    </location>
</feature>
<reference evidence="6 7" key="1">
    <citation type="journal article" date="2011" name="Stand. Genomic Sci.">
        <title>Complete genome sequence of Parvibaculum lavamentivorans type strain (DS-1(T)).</title>
        <authorList>
            <person name="Schleheck D."/>
            <person name="Weiss M."/>
            <person name="Pitluck S."/>
            <person name="Bruce D."/>
            <person name="Land M.L."/>
            <person name="Han S."/>
            <person name="Saunders E."/>
            <person name="Tapia R."/>
            <person name="Detter C."/>
            <person name="Brettin T."/>
            <person name="Han J."/>
            <person name="Woyke T."/>
            <person name="Goodwin L."/>
            <person name="Pennacchio L."/>
            <person name="Nolan M."/>
            <person name="Cook A.M."/>
            <person name="Kjelleberg S."/>
            <person name="Thomas T."/>
        </authorList>
    </citation>
    <scope>NUCLEOTIDE SEQUENCE [LARGE SCALE GENOMIC DNA]</scope>
    <source>
        <strain evidence="7">DS-1 / DSM 13023 / NCIMB 13966</strain>
    </source>
</reference>
<dbReference type="Pfam" id="PF13305">
    <property type="entry name" value="TetR_C_33"/>
    <property type="match status" value="1"/>
</dbReference>
<dbReference type="GO" id="GO:0003700">
    <property type="term" value="F:DNA-binding transcription factor activity"/>
    <property type="evidence" value="ECO:0007669"/>
    <property type="project" value="TreeGrafter"/>
</dbReference>
<dbReference type="KEGG" id="pla:Plav_2655"/>
<evidence type="ECO:0000256" key="1">
    <source>
        <dbReference type="ARBA" id="ARBA00023015"/>
    </source>
</evidence>
<keyword evidence="3" id="KW-0804">Transcription</keyword>
<protein>
    <submittedName>
        <fullName evidence="6">Transcriptional regulator, TetR family</fullName>
    </submittedName>
</protein>
<dbReference type="Proteomes" id="UP000006377">
    <property type="component" value="Chromosome"/>
</dbReference>
<dbReference type="OrthoDB" id="9811084at2"/>
<dbReference type="PROSITE" id="PS50977">
    <property type="entry name" value="HTH_TETR_2"/>
    <property type="match status" value="1"/>
</dbReference>
<evidence type="ECO:0000256" key="3">
    <source>
        <dbReference type="ARBA" id="ARBA00023163"/>
    </source>
</evidence>
<keyword evidence="2 4" id="KW-0238">DNA-binding</keyword>
<accession>A7HWI0</accession>
<gene>
    <name evidence="6" type="ordered locus">Plav_2655</name>
</gene>
<feature type="domain" description="HTH tetR-type" evidence="5">
    <location>
        <begin position="14"/>
        <end position="74"/>
    </location>
</feature>
<evidence type="ECO:0000313" key="6">
    <source>
        <dbReference type="EMBL" id="ABS64263.1"/>
    </source>
</evidence>
<evidence type="ECO:0000256" key="2">
    <source>
        <dbReference type="ARBA" id="ARBA00023125"/>
    </source>
</evidence>
<dbReference type="AlphaFoldDB" id="A7HWI0"/>
<dbReference type="InterPro" id="IPR036271">
    <property type="entry name" value="Tet_transcr_reg_TetR-rel_C_sf"/>
</dbReference>
<evidence type="ECO:0000313" key="7">
    <source>
        <dbReference type="Proteomes" id="UP000006377"/>
    </source>
</evidence>
<dbReference type="InterPro" id="IPR001647">
    <property type="entry name" value="HTH_TetR"/>
</dbReference>
<dbReference type="HOGENOM" id="CLU_069356_40_3_5"/>
<dbReference type="Gene3D" id="1.10.357.10">
    <property type="entry name" value="Tetracycline Repressor, domain 2"/>
    <property type="match status" value="1"/>
</dbReference>
<evidence type="ECO:0000256" key="4">
    <source>
        <dbReference type="PROSITE-ProRule" id="PRU00335"/>
    </source>
</evidence>
<dbReference type="SUPFAM" id="SSF46689">
    <property type="entry name" value="Homeodomain-like"/>
    <property type="match status" value="1"/>
</dbReference>
<dbReference type="Pfam" id="PF00440">
    <property type="entry name" value="TetR_N"/>
    <property type="match status" value="1"/>
</dbReference>
<keyword evidence="7" id="KW-1185">Reference proteome</keyword>
<keyword evidence="1" id="KW-0805">Transcription regulation</keyword>
<dbReference type="InterPro" id="IPR009057">
    <property type="entry name" value="Homeodomain-like_sf"/>
</dbReference>
<dbReference type="eggNOG" id="COG1309">
    <property type="taxonomic scope" value="Bacteria"/>
</dbReference>
<organism evidence="6 7">
    <name type="scientific">Parvibaculum lavamentivorans (strain DS-1 / DSM 13023 / NCIMB 13966)</name>
    <dbReference type="NCBI Taxonomy" id="402881"/>
    <lineage>
        <taxon>Bacteria</taxon>
        <taxon>Pseudomonadati</taxon>
        <taxon>Pseudomonadota</taxon>
        <taxon>Alphaproteobacteria</taxon>
        <taxon>Hyphomicrobiales</taxon>
        <taxon>Parvibaculaceae</taxon>
        <taxon>Parvibaculum</taxon>
    </lineage>
</organism>